<gene>
    <name evidence="2" type="ORF">E2C01_088393</name>
</gene>
<feature type="compositionally biased region" description="Basic and acidic residues" evidence="1">
    <location>
        <begin position="20"/>
        <end position="33"/>
    </location>
</feature>
<protein>
    <submittedName>
        <fullName evidence="2">Uncharacterized protein</fullName>
    </submittedName>
</protein>
<evidence type="ECO:0000313" key="2">
    <source>
        <dbReference type="EMBL" id="MPC93268.1"/>
    </source>
</evidence>
<feature type="compositionally biased region" description="Pro residues" evidence="1">
    <location>
        <begin position="42"/>
        <end position="52"/>
    </location>
</feature>
<dbReference type="EMBL" id="VSRR010094281">
    <property type="protein sequence ID" value="MPC93268.1"/>
    <property type="molecule type" value="Genomic_DNA"/>
</dbReference>
<dbReference type="AlphaFoldDB" id="A0A5B7JJQ8"/>
<dbReference type="Proteomes" id="UP000324222">
    <property type="component" value="Unassembled WGS sequence"/>
</dbReference>
<keyword evidence="3" id="KW-1185">Reference proteome</keyword>
<evidence type="ECO:0000256" key="1">
    <source>
        <dbReference type="SAM" id="MobiDB-lite"/>
    </source>
</evidence>
<evidence type="ECO:0000313" key="3">
    <source>
        <dbReference type="Proteomes" id="UP000324222"/>
    </source>
</evidence>
<comment type="caution">
    <text evidence="2">The sequence shown here is derived from an EMBL/GenBank/DDBJ whole genome shotgun (WGS) entry which is preliminary data.</text>
</comment>
<name>A0A5B7JJQ8_PORTR</name>
<feature type="compositionally biased region" description="Basic and acidic residues" evidence="1">
    <location>
        <begin position="1"/>
        <end position="10"/>
    </location>
</feature>
<organism evidence="2 3">
    <name type="scientific">Portunus trituberculatus</name>
    <name type="common">Swimming crab</name>
    <name type="synonym">Neptunus trituberculatus</name>
    <dbReference type="NCBI Taxonomy" id="210409"/>
    <lineage>
        <taxon>Eukaryota</taxon>
        <taxon>Metazoa</taxon>
        <taxon>Ecdysozoa</taxon>
        <taxon>Arthropoda</taxon>
        <taxon>Crustacea</taxon>
        <taxon>Multicrustacea</taxon>
        <taxon>Malacostraca</taxon>
        <taxon>Eumalacostraca</taxon>
        <taxon>Eucarida</taxon>
        <taxon>Decapoda</taxon>
        <taxon>Pleocyemata</taxon>
        <taxon>Brachyura</taxon>
        <taxon>Eubrachyura</taxon>
        <taxon>Portunoidea</taxon>
        <taxon>Portunidae</taxon>
        <taxon>Portuninae</taxon>
        <taxon>Portunus</taxon>
    </lineage>
</organism>
<feature type="region of interest" description="Disordered" evidence="1">
    <location>
        <begin position="1"/>
        <end position="72"/>
    </location>
</feature>
<reference evidence="2 3" key="1">
    <citation type="submission" date="2019-05" db="EMBL/GenBank/DDBJ databases">
        <title>Another draft genome of Portunus trituberculatus and its Hox gene families provides insights of decapod evolution.</title>
        <authorList>
            <person name="Jeong J.-H."/>
            <person name="Song I."/>
            <person name="Kim S."/>
            <person name="Choi T."/>
            <person name="Kim D."/>
            <person name="Ryu S."/>
            <person name="Kim W."/>
        </authorList>
    </citation>
    <scope>NUCLEOTIDE SEQUENCE [LARGE SCALE GENOMIC DNA]</scope>
    <source>
        <tissue evidence="2">Muscle</tissue>
    </source>
</reference>
<accession>A0A5B7JJQ8</accession>
<proteinExistence type="predicted"/>
<sequence>MESEEGKEGGQDLASGGCQGREREVEVGDDRGISHYIGYVHAPPPPPPPPPSRDQDVTLPPHSSLALALHDC</sequence>